<name>A0AA36CX37_9BILA</name>
<proteinExistence type="predicted"/>
<feature type="compositionally biased region" description="Basic and acidic residues" evidence="1">
    <location>
        <begin position="539"/>
        <end position="551"/>
    </location>
</feature>
<feature type="compositionally biased region" description="Polar residues" evidence="1">
    <location>
        <begin position="552"/>
        <end position="567"/>
    </location>
</feature>
<organism evidence="3 4">
    <name type="scientific">Mesorhabditis spiculigera</name>
    <dbReference type="NCBI Taxonomy" id="96644"/>
    <lineage>
        <taxon>Eukaryota</taxon>
        <taxon>Metazoa</taxon>
        <taxon>Ecdysozoa</taxon>
        <taxon>Nematoda</taxon>
        <taxon>Chromadorea</taxon>
        <taxon>Rhabditida</taxon>
        <taxon>Rhabditina</taxon>
        <taxon>Rhabditomorpha</taxon>
        <taxon>Rhabditoidea</taxon>
        <taxon>Rhabditidae</taxon>
        <taxon>Mesorhabditinae</taxon>
        <taxon>Mesorhabditis</taxon>
    </lineage>
</organism>
<dbReference type="SMART" id="SM00355">
    <property type="entry name" value="ZnF_C2H2"/>
    <property type="match status" value="3"/>
</dbReference>
<protein>
    <recommendedName>
        <fullName evidence="2">C2H2-type domain-containing protein</fullName>
    </recommendedName>
</protein>
<dbReference type="InterPro" id="IPR013087">
    <property type="entry name" value="Znf_C2H2_type"/>
</dbReference>
<keyword evidence="4" id="KW-1185">Reference proteome</keyword>
<feature type="domain" description="C2H2-type" evidence="2">
    <location>
        <begin position="379"/>
        <end position="400"/>
    </location>
</feature>
<reference evidence="3" key="1">
    <citation type="submission" date="2023-06" db="EMBL/GenBank/DDBJ databases">
        <authorList>
            <person name="Delattre M."/>
        </authorList>
    </citation>
    <scope>NUCLEOTIDE SEQUENCE</scope>
    <source>
        <strain evidence="3">AF72</strain>
    </source>
</reference>
<evidence type="ECO:0000313" key="3">
    <source>
        <dbReference type="EMBL" id="CAJ0576973.1"/>
    </source>
</evidence>
<comment type="caution">
    <text evidence="3">The sequence shown here is derived from an EMBL/GenBank/DDBJ whole genome shotgun (WGS) entry which is preliminary data.</text>
</comment>
<dbReference type="EMBL" id="CATQJA010002648">
    <property type="protein sequence ID" value="CAJ0576973.1"/>
    <property type="molecule type" value="Genomic_DNA"/>
</dbReference>
<evidence type="ECO:0000256" key="1">
    <source>
        <dbReference type="SAM" id="MobiDB-lite"/>
    </source>
</evidence>
<sequence>MLTNCIIPGCTEPIRDLFGHLCGPSHSLSTAEARFMIEQYCAAGFAGIQKIIENNNRHPFRQGERLPKVLLIRLADEGQMKKFIYYFRNLTGLECDVENSLLWRSASGRTFLLLQKFEVGRHLYLSVNDPLRLDAEGPFIREILKFVEHYEDLWGMIHHLRAHLLRRAETGCREVLSQTDLDVHQTVASLTAHVVTKELSEDRLMQRLESWLSVLLVGGASQKMLDELTARAKSGRIDPSIFSAPLFTTQQWPSLGVDGDHAAAVWAEVLRYPITDSRNPAPHLSVAEIFEPITGAARLVEVHGAICPRCLAKFQLMSQLVAHLREAHNIGDHRIFCDSCGNLIAEDSLDLHAATCEVPRGIHPPRRKCLDSPGNKLRCNHCEVEYPSKKSFLIHHETVHPNCYELSKACFHYFQRVFTCNRYPCQQRDFPGWRSLVNHLRQTHRVSKVIQRLAIRTRERVACDVVPDLRGIPVLPNIPQAANPGRKLKFISTGPGILRAIRLQPNDNEVEALPVQETRVVTEENLRNLRTERRRRRLSSIEREAESHDTQRPSTSASSYTHDMSQPSSISLAFNNFKNQRSTSRMDSNGNMTVPGAKRGSFFYDDRWDTVR</sequence>
<feature type="non-terminal residue" evidence="3">
    <location>
        <position position="612"/>
    </location>
</feature>
<dbReference type="Proteomes" id="UP001177023">
    <property type="component" value="Unassembled WGS sequence"/>
</dbReference>
<gene>
    <name evidence="3" type="ORF">MSPICULIGERA_LOCUS15254</name>
</gene>
<dbReference type="PROSITE" id="PS00028">
    <property type="entry name" value="ZINC_FINGER_C2H2_1"/>
    <property type="match status" value="2"/>
</dbReference>
<accession>A0AA36CX37</accession>
<evidence type="ECO:0000313" key="4">
    <source>
        <dbReference type="Proteomes" id="UP001177023"/>
    </source>
</evidence>
<feature type="region of interest" description="Disordered" evidence="1">
    <location>
        <begin position="537"/>
        <end position="567"/>
    </location>
</feature>
<feature type="domain" description="C2H2-type" evidence="2">
    <location>
        <begin position="307"/>
        <end position="328"/>
    </location>
</feature>
<dbReference type="AlphaFoldDB" id="A0AA36CX37"/>
<evidence type="ECO:0000259" key="2">
    <source>
        <dbReference type="PROSITE" id="PS00028"/>
    </source>
</evidence>